<keyword evidence="2" id="KW-1185">Reference proteome</keyword>
<reference evidence="2" key="1">
    <citation type="submission" date="2023-07" db="EMBL/GenBank/DDBJ databases">
        <title>30 novel species of actinomycetes from the DSMZ collection.</title>
        <authorList>
            <person name="Nouioui I."/>
        </authorList>
    </citation>
    <scope>NUCLEOTIDE SEQUENCE [LARGE SCALE GENOMIC DNA]</scope>
    <source>
        <strain evidence="2">DSM 45834</strain>
    </source>
</reference>
<dbReference type="EMBL" id="JAVREJ010000007">
    <property type="protein sequence ID" value="MDT0350379.1"/>
    <property type="molecule type" value="Genomic_DNA"/>
</dbReference>
<evidence type="ECO:0000313" key="1">
    <source>
        <dbReference type="EMBL" id="MDT0350379.1"/>
    </source>
</evidence>
<organism evidence="1 2">
    <name type="scientific">Pseudonocardia charpentierae</name>
    <dbReference type="NCBI Taxonomy" id="3075545"/>
    <lineage>
        <taxon>Bacteria</taxon>
        <taxon>Bacillati</taxon>
        <taxon>Actinomycetota</taxon>
        <taxon>Actinomycetes</taxon>
        <taxon>Pseudonocardiales</taxon>
        <taxon>Pseudonocardiaceae</taxon>
        <taxon>Pseudonocardia</taxon>
    </lineage>
</organism>
<comment type="caution">
    <text evidence="1">The sequence shown here is derived from an EMBL/GenBank/DDBJ whole genome shotgun (WGS) entry which is preliminary data.</text>
</comment>
<dbReference type="Proteomes" id="UP001183202">
    <property type="component" value="Unassembled WGS sequence"/>
</dbReference>
<proteinExistence type="predicted"/>
<accession>A0ABU2NCL4</accession>
<gene>
    <name evidence="1" type="ORF">RM445_12675</name>
</gene>
<evidence type="ECO:0000313" key="2">
    <source>
        <dbReference type="Proteomes" id="UP001183202"/>
    </source>
</evidence>
<dbReference type="RefSeq" id="WP_311556413.1">
    <property type="nucleotide sequence ID" value="NZ_JAVREJ010000007.1"/>
</dbReference>
<protein>
    <submittedName>
        <fullName evidence="1">Uncharacterized protein</fullName>
    </submittedName>
</protein>
<name>A0ABU2NCL4_9PSEU</name>
<sequence length="66" mass="6888">MFAPLRYFLNSLPDLAATGEEIAGHFVVRPAWTQTALLLHAGGGGLALLLSPVQLSARVRGGCPTS</sequence>